<protein>
    <submittedName>
        <fullName evidence="1">Uncharacterized protein</fullName>
    </submittedName>
</protein>
<proteinExistence type="predicted"/>
<reference evidence="1 2" key="1">
    <citation type="submission" date="2019-09" db="EMBL/GenBank/DDBJ databases">
        <title>Actinomadura physcomitrii sp. nov., a novel actinomycete isolated from moss [Physcomitrium sphaericum (Ludw) Fuernr].</title>
        <authorList>
            <person name="Zhuang X."/>
            <person name="Liu C."/>
        </authorList>
    </citation>
    <scope>NUCLEOTIDE SEQUENCE [LARGE SCALE GENOMIC DNA]</scope>
    <source>
        <strain evidence="1 2">HMC1</strain>
    </source>
</reference>
<dbReference type="PROSITE" id="PS51318">
    <property type="entry name" value="TAT"/>
    <property type="match status" value="1"/>
</dbReference>
<evidence type="ECO:0000313" key="2">
    <source>
        <dbReference type="Proteomes" id="UP000468735"/>
    </source>
</evidence>
<sequence>MVDDGERDRRSLLRGAAVVAGAAATTPLLGKAATARADAGDADAFADEGPLGARVRQTTA</sequence>
<dbReference type="AlphaFoldDB" id="A0A6H9Z3B3"/>
<dbReference type="InterPro" id="IPR006311">
    <property type="entry name" value="TAT_signal"/>
</dbReference>
<dbReference type="EMBL" id="WBMT01000006">
    <property type="protein sequence ID" value="KAB2349129.1"/>
    <property type="molecule type" value="Genomic_DNA"/>
</dbReference>
<dbReference type="Proteomes" id="UP000468735">
    <property type="component" value="Unassembled WGS sequence"/>
</dbReference>
<comment type="caution">
    <text evidence="1">The sequence shown here is derived from an EMBL/GenBank/DDBJ whole genome shotgun (WGS) entry which is preliminary data.</text>
</comment>
<keyword evidence="2" id="KW-1185">Reference proteome</keyword>
<accession>A0A6H9Z3B3</accession>
<gene>
    <name evidence="1" type="ORF">F8566_15515</name>
</gene>
<evidence type="ECO:0000313" key="1">
    <source>
        <dbReference type="EMBL" id="KAB2349129.1"/>
    </source>
</evidence>
<organism evidence="1 2">
    <name type="scientific">Actinomadura rudentiformis</name>
    <dbReference type="NCBI Taxonomy" id="359158"/>
    <lineage>
        <taxon>Bacteria</taxon>
        <taxon>Bacillati</taxon>
        <taxon>Actinomycetota</taxon>
        <taxon>Actinomycetes</taxon>
        <taxon>Streptosporangiales</taxon>
        <taxon>Thermomonosporaceae</taxon>
        <taxon>Actinomadura</taxon>
    </lineage>
</organism>
<dbReference type="RefSeq" id="WP_151560902.1">
    <property type="nucleotide sequence ID" value="NZ_WBMT01000006.1"/>
</dbReference>
<name>A0A6H9Z3B3_9ACTN</name>